<dbReference type="AlphaFoldDB" id="A0A0D0BZH5"/>
<organism evidence="1 2">
    <name type="scientific">Collybiopsis luxurians FD-317 M1</name>
    <dbReference type="NCBI Taxonomy" id="944289"/>
    <lineage>
        <taxon>Eukaryota</taxon>
        <taxon>Fungi</taxon>
        <taxon>Dikarya</taxon>
        <taxon>Basidiomycota</taxon>
        <taxon>Agaricomycotina</taxon>
        <taxon>Agaricomycetes</taxon>
        <taxon>Agaricomycetidae</taxon>
        <taxon>Agaricales</taxon>
        <taxon>Marasmiineae</taxon>
        <taxon>Omphalotaceae</taxon>
        <taxon>Collybiopsis</taxon>
        <taxon>Collybiopsis luxurians</taxon>
    </lineage>
</organism>
<accession>A0A0D0BZH5</accession>
<evidence type="ECO:0000313" key="1">
    <source>
        <dbReference type="EMBL" id="KIK61316.1"/>
    </source>
</evidence>
<name>A0A0D0BZH5_9AGAR</name>
<sequence>MSVAEIRRAQRWKCQLVDLRNARRNPTYVWSAQFFAGYSTNMLLLFRSIAFFGYDCSGSFQDRSSVDCVLKVEVE</sequence>
<dbReference type="EMBL" id="KN834771">
    <property type="protein sequence ID" value="KIK61316.1"/>
    <property type="molecule type" value="Genomic_DNA"/>
</dbReference>
<gene>
    <name evidence="1" type="ORF">GYMLUDRAFT_579930</name>
</gene>
<keyword evidence="2" id="KW-1185">Reference proteome</keyword>
<proteinExistence type="predicted"/>
<evidence type="ECO:0000313" key="2">
    <source>
        <dbReference type="Proteomes" id="UP000053593"/>
    </source>
</evidence>
<dbReference type="HOGENOM" id="CLU_2671309_0_0_1"/>
<dbReference type="Proteomes" id="UP000053593">
    <property type="component" value="Unassembled WGS sequence"/>
</dbReference>
<reference evidence="1 2" key="1">
    <citation type="submission" date="2014-04" db="EMBL/GenBank/DDBJ databases">
        <title>Evolutionary Origins and Diversification of the Mycorrhizal Mutualists.</title>
        <authorList>
            <consortium name="DOE Joint Genome Institute"/>
            <consortium name="Mycorrhizal Genomics Consortium"/>
            <person name="Kohler A."/>
            <person name="Kuo A."/>
            <person name="Nagy L.G."/>
            <person name="Floudas D."/>
            <person name="Copeland A."/>
            <person name="Barry K.W."/>
            <person name="Cichocki N."/>
            <person name="Veneault-Fourrey C."/>
            <person name="LaButti K."/>
            <person name="Lindquist E.A."/>
            <person name="Lipzen A."/>
            <person name="Lundell T."/>
            <person name="Morin E."/>
            <person name="Murat C."/>
            <person name="Riley R."/>
            <person name="Ohm R."/>
            <person name="Sun H."/>
            <person name="Tunlid A."/>
            <person name="Henrissat B."/>
            <person name="Grigoriev I.V."/>
            <person name="Hibbett D.S."/>
            <person name="Martin F."/>
        </authorList>
    </citation>
    <scope>NUCLEOTIDE SEQUENCE [LARGE SCALE GENOMIC DNA]</scope>
    <source>
        <strain evidence="1 2">FD-317 M1</strain>
    </source>
</reference>
<protein>
    <submittedName>
        <fullName evidence="1">Uncharacterized protein</fullName>
    </submittedName>
</protein>